<dbReference type="EMBL" id="JACGWL010000006">
    <property type="protein sequence ID" value="KAK4400784.1"/>
    <property type="molecule type" value="Genomic_DNA"/>
</dbReference>
<feature type="region of interest" description="Disordered" evidence="1">
    <location>
        <begin position="1"/>
        <end position="32"/>
    </location>
</feature>
<evidence type="ECO:0000256" key="1">
    <source>
        <dbReference type="SAM" id="MobiDB-lite"/>
    </source>
</evidence>
<comment type="caution">
    <text evidence="2">The sequence shown here is derived from an EMBL/GenBank/DDBJ whole genome shotgun (WGS) entry which is preliminary data.</text>
</comment>
<protein>
    <recommendedName>
        <fullName evidence="4">Retrotransposon gag domain-containing protein</fullName>
    </recommendedName>
</protein>
<evidence type="ECO:0000313" key="2">
    <source>
        <dbReference type="EMBL" id="KAK4400784.1"/>
    </source>
</evidence>
<evidence type="ECO:0000313" key="3">
    <source>
        <dbReference type="Proteomes" id="UP001289374"/>
    </source>
</evidence>
<name>A0AAE1WWY6_9LAMI</name>
<dbReference type="Proteomes" id="UP001289374">
    <property type="component" value="Unassembled WGS sequence"/>
</dbReference>
<proteinExistence type="predicted"/>
<dbReference type="AlphaFoldDB" id="A0AAE1WWY6"/>
<dbReference type="PANTHER" id="PTHR11439">
    <property type="entry name" value="GAG-POL-RELATED RETROTRANSPOSON"/>
    <property type="match status" value="1"/>
</dbReference>
<reference evidence="2" key="2">
    <citation type="journal article" date="2024" name="Plant">
        <title>Genomic evolution and insights into agronomic trait innovations of Sesamum species.</title>
        <authorList>
            <person name="Miao H."/>
            <person name="Wang L."/>
            <person name="Qu L."/>
            <person name="Liu H."/>
            <person name="Sun Y."/>
            <person name="Le M."/>
            <person name="Wang Q."/>
            <person name="Wei S."/>
            <person name="Zheng Y."/>
            <person name="Lin W."/>
            <person name="Duan Y."/>
            <person name="Cao H."/>
            <person name="Xiong S."/>
            <person name="Wang X."/>
            <person name="Wei L."/>
            <person name="Li C."/>
            <person name="Ma Q."/>
            <person name="Ju M."/>
            <person name="Zhao R."/>
            <person name="Li G."/>
            <person name="Mu C."/>
            <person name="Tian Q."/>
            <person name="Mei H."/>
            <person name="Zhang T."/>
            <person name="Gao T."/>
            <person name="Zhang H."/>
        </authorList>
    </citation>
    <scope>NUCLEOTIDE SEQUENCE</scope>
    <source>
        <strain evidence="2">K16</strain>
    </source>
</reference>
<dbReference type="PANTHER" id="PTHR11439:SF470">
    <property type="entry name" value="CYSTEINE-RICH RLK (RECEPTOR-LIKE PROTEIN KINASE) 8"/>
    <property type="match status" value="1"/>
</dbReference>
<gene>
    <name evidence="2" type="ORF">Sango_1184500</name>
</gene>
<evidence type="ECO:0008006" key="4">
    <source>
        <dbReference type="Google" id="ProtNLM"/>
    </source>
</evidence>
<feature type="compositionally biased region" description="Low complexity" evidence="1">
    <location>
        <begin position="14"/>
        <end position="27"/>
    </location>
</feature>
<organism evidence="2 3">
    <name type="scientific">Sesamum angolense</name>
    <dbReference type="NCBI Taxonomy" id="2727404"/>
    <lineage>
        <taxon>Eukaryota</taxon>
        <taxon>Viridiplantae</taxon>
        <taxon>Streptophyta</taxon>
        <taxon>Embryophyta</taxon>
        <taxon>Tracheophyta</taxon>
        <taxon>Spermatophyta</taxon>
        <taxon>Magnoliopsida</taxon>
        <taxon>eudicotyledons</taxon>
        <taxon>Gunneridae</taxon>
        <taxon>Pentapetalae</taxon>
        <taxon>asterids</taxon>
        <taxon>lamiids</taxon>
        <taxon>Lamiales</taxon>
        <taxon>Pedaliaceae</taxon>
        <taxon>Sesamum</taxon>
    </lineage>
</organism>
<accession>A0AAE1WWY6</accession>
<sequence>MQARSEGASHDNDSSTGTPSTPGSPGSDESDMPKEFYYFRDIIRPELFRENVAPNTSVLQGEGQVAKIMSTPYTGRARPPVSVTSRRFHQVFSALCTLAPEMITRPNWTSTYPKIASNPVFLGGFSGWHIHKLDVNNAILHGHLEEGIYMSAPEGYSVPPGHVCRLKRRSRMGYYIFLGPALIFWKTKKQNTVSRSIAEAEYRAMGSTTCEFSWISALLQDLHISVHKLIPFLYDNRAALHIKEIASVSQGNLSVSEYYAKLKRLWDELTCLKPMLQCECGASKIMAEMNLSNQLM</sequence>
<keyword evidence="3" id="KW-1185">Reference proteome</keyword>
<dbReference type="CDD" id="cd09272">
    <property type="entry name" value="RNase_HI_RT_Ty1"/>
    <property type="match status" value="1"/>
</dbReference>
<reference evidence="2" key="1">
    <citation type="submission" date="2020-06" db="EMBL/GenBank/DDBJ databases">
        <authorList>
            <person name="Li T."/>
            <person name="Hu X."/>
            <person name="Zhang T."/>
            <person name="Song X."/>
            <person name="Zhang H."/>
            <person name="Dai N."/>
            <person name="Sheng W."/>
            <person name="Hou X."/>
            <person name="Wei L."/>
        </authorList>
    </citation>
    <scope>NUCLEOTIDE SEQUENCE</scope>
    <source>
        <strain evidence="2">K16</strain>
        <tissue evidence="2">Leaf</tissue>
    </source>
</reference>